<accession>A0AAU4K497</accession>
<sequence length="272" mass="30043">MPELPEVENARQVVEKALHRTITEIDDHDQYECRPHKPGEIADALVGGRLTKALRRGKAMWCETETADGDEGPTLGIHLGMGGRVIVTAPEGEESSNYGGGNAKVGVRKSDKPEWTRFSMSFDDGGQMRLFDKRRLGRVRLEPDIDALGPDAAEITRDEFRDMISRSAAPLKARLLDQHAIAGIGNLLADEVLWQSSVSPSRRAKTLSTEEVDELRRVLRRCTRAAIRKGGVHTGEIIPYRNADSSCPRCGAPMKRGTVGGRTTWWCSKEQA</sequence>
<keyword evidence="4" id="KW-0378">Hydrolase</keyword>
<reference evidence="11 12" key="1">
    <citation type="submission" date="2022-10" db="EMBL/GenBank/DDBJ databases">
        <title>The complete genomes of actinobacterial strains from the NBC collection.</title>
        <authorList>
            <person name="Joergensen T.S."/>
            <person name="Alvarez Arevalo M."/>
            <person name="Sterndorff E.B."/>
            <person name="Faurdal D."/>
            <person name="Vuksanovic O."/>
            <person name="Mourched A.-S."/>
            <person name="Charusanti P."/>
            <person name="Shaw S."/>
            <person name="Blin K."/>
            <person name="Weber T."/>
        </authorList>
    </citation>
    <scope>NUCLEOTIDE SEQUENCE [LARGE SCALE GENOMIC DNA]</scope>
    <source>
        <strain evidence="11 12">NBC_00319</strain>
    </source>
</reference>
<dbReference type="KEGG" id="whr:OG579_03390"/>
<dbReference type="InterPro" id="IPR035937">
    <property type="entry name" value="FPG_N"/>
</dbReference>
<dbReference type="GO" id="GO:0008270">
    <property type="term" value="F:zinc ion binding"/>
    <property type="evidence" value="ECO:0007669"/>
    <property type="project" value="InterPro"/>
</dbReference>
<dbReference type="Proteomes" id="UP001432128">
    <property type="component" value="Chromosome"/>
</dbReference>
<dbReference type="Gene3D" id="3.20.190.10">
    <property type="entry name" value="MutM-like, N-terminal"/>
    <property type="match status" value="1"/>
</dbReference>
<dbReference type="EMBL" id="CP108021">
    <property type="protein sequence ID" value="WUM20890.1"/>
    <property type="molecule type" value="Genomic_DNA"/>
</dbReference>
<evidence type="ECO:0000256" key="5">
    <source>
        <dbReference type="ARBA" id="ARBA00023125"/>
    </source>
</evidence>
<dbReference type="GO" id="GO:0003684">
    <property type="term" value="F:damaged DNA binding"/>
    <property type="evidence" value="ECO:0007669"/>
    <property type="project" value="InterPro"/>
</dbReference>
<proteinExistence type="inferred from homology"/>
<evidence type="ECO:0000256" key="4">
    <source>
        <dbReference type="ARBA" id="ARBA00022801"/>
    </source>
</evidence>
<gene>
    <name evidence="11" type="ORF">OG579_03390</name>
</gene>
<dbReference type="InterPro" id="IPR015886">
    <property type="entry name" value="H2TH_FPG"/>
</dbReference>
<keyword evidence="3" id="KW-0227">DNA damage</keyword>
<evidence type="ECO:0000259" key="10">
    <source>
        <dbReference type="PROSITE" id="PS51068"/>
    </source>
</evidence>
<protein>
    <submittedName>
        <fullName evidence="11">Formamidopyrimidine-DNA glycosylase</fullName>
    </submittedName>
</protein>
<evidence type="ECO:0000256" key="3">
    <source>
        <dbReference type="ARBA" id="ARBA00022763"/>
    </source>
</evidence>
<evidence type="ECO:0000313" key="11">
    <source>
        <dbReference type="EMBL" id="WUM20890.1"/>
    </source>
</evidence>
<keyword evidence="9" id="KW-0326">Glycosidase</keyword>
<evidence type="ECO:0000256" key="1">
    <source>
        <dbReference type="ARBA" id="ARBA00001668"/>
    </source>
</evidence>
<evidence type="ECO:0000256" key="7">
    <source>
        <dbReference type="ARBA" id="ARBA00023239"/>
    </source>
</evidence>
<dbReference type="InterPro" id="IPR010979">
    <property type="entry name" value="Ribosomal_uS13-like_H2TH"/>
</dbReference>
<evidence type="ECO:0000256" key="8">
    <source>
        <dbReference type="ARBA" id="ARBA00023268"/>
    </source>
</evidence>
<dbReference type="PANTHER" id="PTHR22993">
    <property type="entry name" value="FORMAMIDOPYRIMIDINE-DNA GLYCOSYLASE"/>
    <property type="match status" value="1"/>
</dbReference>
<keyword evidence="12" id="KW-1185">Reference proteome</keyword>
<comment type="catalytic activity">
    <reaction evidence="1">
        <text>Hydrolysis of DNA containing ring-opened 7-methylguanine residues, releasing 2,6-diamino-4-hydroxy-5-(N-methyl)formamidopyrimidine.</text>
        <dbReference type="EC" id="3.2.2.23"/>
    </reaction>
</comment>
<name>A0AAU4K497_9NOCA</name>
<evidence type="ECO:0000313" key="12">
    <source>
        <dbReference type="Proteomes" id="UP001432128"/>
    </source>
</evidence>
<dbReference type="Pfam" id="PF01149">
    <property type="entry name" value="Fapy_DNA_glyco"/>
    <property type="match status" value="1"/>
</dbReference>
<feature type="domain" description="Formamidopyrimidine-DNA glycosylase catalytic" evidence="10">
    <location>
        <begin position="2"/>
        <end position="137"/>
    </location>
</feature>
<keyword evidence="7" id="KW-0456">Lyase</keyword>
<dbReference type="InterPro" id="IPR012319">
    <property type="entry name" value="FPG_cat"/>
</dbReference>
<keyword evidence="5" id="KW-0238">DNA-binding</keyword>
<evidence type="ECO:0000256" key="6">
    <source>
        <dbReference type="ARBA" id="ARBA00023204"/>
    </source>
</evidence>
<organism evidence="11 12">
    <name type="scientific">Williamsia herbipolensis</name>
    <dbReference type="NCBI Taxonomy" id="1603258"/>
    <lineage>
        <taxon>Bacteria</taxon>
        <taxon>Bacillati</taxon>
        <taxon>Actinomycetota</taxon>
        <taxon>Actinomycetes</taxon>
        <taxon>Mycobacteriales</taxon>
        <taxon>Nocardiaceae</taxon>
        <taxon>Williamsia</taxon>
    </lineage>
</organism>
<dbReference type="SUPFAM" id="SSF57716">
    <property type="entry name" value="Glucocorticoid receptor-like (DNA-binding domain)"/>
    <property type="match status" value="1"/>
</dbReference>
<dbReference type="SUPFAM" id="SSF46946">
    <property type="entry name" value="S13-like H2TH domain"/>
    <property type="match status" value="1"/>
</dbReference>
<dbReference type="GO" id="GO:0006284">
    <property type="term" value="P:base-excision repair"/>
    <property type="evidence" value="ECO:0007669"/>
    <property type="project" value="InterPro"/>
</dbReference>
<dbReference type="PANTHER" id="PTHR22993:SF9">
    <property type="entry name" value="FORMAMIDOPYRIMIDINE-DNA GLYCOSYLASE"/>
    <property type="match status" value="1"/>
</dbReference>
<dbReference type="SMART" id="SM01232">
    <property type="entry name" value="H2TH"/>
    <property type="match status" value="1"/>
</dbReference>
<dbReference type="GO" id="GO:0016829">
    <property type="term" value="F:lyase activity"/>
    <property type="evidence" value="ECO:0007669"/>
    <property type="project" value="UniProtKB-KW"/>
</dbReference>
<dbReference type="SUPFAM" id="SSF81624">
    <property type="entry name" value="N-terminal domain of MutM-like DNA repair proteins"/>
    <property type="match status" value="1"/>
</dbReference>
<dbReference type="PROSITE" id="PS51068">
    <property type="entry name" value="FPG_CAT"/>
    <property type="match status" value="1"/>
</dbReference>
<dbReference type="Pfam" id="PF06831">
    <property type="entry name" value="H2TH"/>
    <property type="match status" value="1"/>
</dbReference>
<comment type="similarity">
    <text evidence="2">Belongs to the FPG family.</text>
</comment>
<keyword evidence="8" id="KW-0511">Multifunctional enzyme</keyword>
<dbReference type="GO" id="GO:0003906">
    <property type="term" value="F:DNA-(apurinic or apyrimidinic site) endonuclease activity"/>
    <property type="evidence" value="ECO:0007669"/>
    <property type="project" value="InterPro"/>
</dbReference>
<dbReference type="SMART" id="SM00898">
    <property type="entry name" value="Fapy_DNA_glyco"/>
    <property type="match status" value="1"/>
</dbReference>
<dbReference type="Gene3D" id="1.10.8.50">
    <property type="match status" value="1"/>
</dbReference>
<dbReference type="RefSeq" id="WP_328858097.1">
    <property type="nucleotide sequence ID" value="NZ_CP108021.1"/>
</dbReference>
<keyword evidence="6" id="KW-0234">DNA repair</keyword>
<evidence type="ECO:0000256" key="9">
    <source>
        <dbReference type="ARBA" id="ARBA00023295"/>
    </source>
</evidence>
<evidence type="ECO:0000256" key="2">
    <source>
        <dbReference type="ARBA" id="ARBA00009409"/>
    </source>
</evidence>
<dbReference type="AlphaFoldDB" id="A0AAU4K497"/>
<dbReference type="GO" id="GO:0008534">
    <property type="term" value="F:oxidized purine nucleobase lesion DNA N-glycosylase activity"/>
    <property type="evidence" value="ECO:0007669"/>
    <property type="project" value="UniProtKB-EC"/>
</dbReference>